<evidence type="ECO:0000313" key="2">
    <source>
        <dbReference type="WBParaSite" id="nRc.2.0.1.t37563-RA"/>
    </source>
</evidence>
<sequence>MWGSRTRHWALVVENRRHSTQLNKKSRSIKSDFTIYIARLESPYWEFAQWGMAHMGIDHKSRSIGNSLIWEFAQLGITHLGIALAQLTIAQLGIARLGIDRTYMDINSIKRPRQVEV</sequence>
<name>A0A915KFH3_ROMCU</name>
<evidence type="ECO:0000313" key="1">
    <source>
        <dbReference type="Proteomes" id="UP000887565"/>
    </source>
</evidence>
<protein>
    <submittedName>
        <fullName evidence="2">Uncharacterized protein</fullName>
    </submittedName>
</protein>
<proteinExistence type="predicted"/>
<dbReference type="WBParaSite" id="nRc.2.0.1.t37563-RA">
    <property type="protein sequence ID" value="nRc.2.0.1.t37563-RA"/>
    <property type="gene ID" value="nRc.2.0.1.g37563"/>
</dbReference>
<organism evidence="1 2">
    <name type="scientific">Romanomermis culicivorax</name>
    <name type="common">Nematode worm</name>
    <dbReference type="NCBI Taxonomy" id="13658"/>
    <lineage>
        <taxon>Eukaryota</taxon>
        <taxon>Metazoa</taxon>
        <taxon>Ecdysozoa</taxon>
        <taxon>Nematoda</taxon>
        <taxon>Enoplea</taxon>
        <taxon>Dorylaimia</taxon>
        <taxon>Mermithida</taxon>
        <taxon>Mermithoidea</taxon>
        <taxon>Mermithidae</taxon>
        <taxon>Romanomermis</taxon>
    </lineage>
</organism>
<keyword evidence="1" id="KW-1185">Reference proteome</keyword>
<accession>A0A915KFH3</accession>
<dbReference type="Proteomes" id="UP000887565">
    <property type="component" value="Unplaced"/>
</dbReference>
<dbReference type="AlphaFoldDB" id="A0A915KFH3"/>
<reference evidence="2" key="1">
    <citation type="submission" date="2022-11" db="UniProtKB">
        <authorList>
            <consortium name="WormBaseParasite"/>
        </authorList>
    </citation>
    <scope>IDENTIFICATION</scope>
</reference>